<dbReference type="GeneID" id="97135446"/>
<protein>
    <submittedName>
        <fullName evidence="2">Potassium:proton antiporter</fullName>
    </submittedName>
</protein>
<dbReference type="InterPro" id="IPR036721">
    <property type="entry name" value="RCK_C_sf"/>
</dbReference>
<dbReference type="SUPFAM" id="SSF116726">
    <property type="entry name" value="TrkA C-terminal domain-like"/>
    <property type="match status" value="1"/>
</dbReference>
<gene>
    <name evidence="2" type="ORF">AMS66_09010</name>
</gene>
<name>A0A0N0UI33_9BACL</name>
<evidence type="ECO:0000313" key="2">
    <source>
        <dbReference type="EMBL" id="KOY16985.1"/>
    </source>
</evidence>
<dbReference type="EMBL" id="LITU01000050">
    <property type="protein sequence ID" value="KOY16985.1"/>
    <property type="molecule type" value="Genomic_DNA"/>
</dbReference>
<dbReference type="Gene3D" id="3.30.70.1450">
    <property type="entry name" value="Regulator of K+ conductance, C-terminal domain"/>
    <property type="match status" value="1"/>
</dbReference>
<sequence>MDVRETDLPGIGKKFQIETSSGDKIIVIIHDDGRREMYHFEYDDPDQSISMITLDDYEARQIAAIVGGLTYKPKQLENIEVTFDDLIIEWYKIEPSYGCIGKSIGELDVRQNSGATVIAVVEKNHKKHISPGPEVVISAESTVVAVGERNQQKLFKSLLLTGRG</sequence>
<dbReference type="PROSITE" id="PS51202">
    <property type="entry name" value="RCK_C"/>
    <property type="match status" value="1"/>
</dbReference>
<dbReference type="OrthoDB" id="67547at2"/>
<feature type="domain" description="RCK C-terminal" evidence="1">
    <location>
        <begin position="74"/>
        <end position="161"/>
    </location>
</feature>
<dbReference type="GO" id="GO:0006813">
    <property type="term" value="P:potassium ion transport"/>
    <property type="evidence" value="ECO:0007669"/>
    <property type="project" value="InterPro"/>
</dbReference>
<evidence type="ECO:0000259" key="1">
    <source>
        <dbReference type="PROSITE" id="PS51202"/>
    </source>
</evidence>
<dbReference type="GO" id="GO:0008324">
    <property type="term" value="F:monoatomic cation transmembrane transporter activity"/>
    <property type="evidence" value="ECO:0007669"/>
    <property type="project" value="InterPro"/>
</dbReference>
<dbReference type="InterPro" id="IPR026278">
    <property type="entry name" value="KhtT"/>
</dbReference>
<dbReference type="Pfam" id="PF02080">
    <property type="entry name" value="TrkA_C"/>
    <property type="match status" value="1"/>
</dbReference>
<dbReference type="PIRSF" id="PIRSF005028">
    <property type="entry name" value="KhtT"/>
    <property type="match status" value="1"/>
</dbReference>
<reference evidence="2 3" key="1">
    <citation type="submission" date="2015-08" db="EMBL/GenBank/DDBJ databases">
        <title>Draft genome sequence of cellulolytic and xylanolytic Paenibacillus sp. A59, isolated from a decaying forest soil from Patagonia, Argentina.</title>
        <authorList>
            <person name="Ghio S."/>
            <person name="Caceres A.M."/>
            <person name="Talia P."/>
            <person name="Grasso D."/>
            <person name="Campos E."/>
        </authorList>
    </citation>
    <scope>NUCLEOTIDE SEQUENCE [LARGE SCALE GENOMIC DNA]</scope>
    <source>
        <strain evidence="2 3">A59</strain>
    </source>
</reference>
<dbReference type="InterPro" id="IPR058776">
    <property type="entry name" value="KhtT-like_N"/>
</dbReference>
<accession>A0A0N0UI33</accession>
<dbReference type="PATRIC" id="fig|1705561.3.peg.1640"/>
<dbReference type="RefSeq" id="WP_053780467.1">
    <property type="nucleotide sequence ID" value="NZ_LITU01000050.1"/>
</dbReference>
<dbReference type="InterPro" id="IPR006037">
    <property type="entry name" value="RCK_C"/>
</dbReference>
<proteinExistence type="predicted"/>
<organism evidence="2 3">
    <name type="scientific">Paenibacillus xylanivorans</name>
    <dbReference type="NCBI Taxonomy" id="1705561"/>
    <lineage>
        <taxon>Bacteria</taxon>
        <taxon>Bacillati</taxon>
        <taxon>Bacillota</taxon>
        <taxon>Bacilli</taxon>
        <taxon>Bacillales</taxon>
        <taxon>Paenibacillaceae</taxon>
        <taxon>Paenibacillus</taxon>
    </lineage>
</organism>
<evidence type="ECO:0000313" key="3">
    <source>
        <dbReference type="Proteomes" id="UP000037688"/>
    </source>
</evidence>
<comment type="caution">
    <text evidence="2">The sequence shown here is derived from an EMBL/GenBank/DDBJ whole genome shotgun (WGS) entry which is preliminary data.</text>
</comment>
<keyword evidence="3" id="KW-1185">Reference proteome</keyword>
<dbReference type="Proteomes" id="UP000037688">
    <property type="component" value="Unassembled WGS sequence"/>
</dbReference>
<dbReference type="AlphaFoldDB" id="A0A0N0UI33"/>
<dbReference type="Pfam" id="PF25991">
    <property type="entry name" value="KhtT_N"/>
    <property type="match status" value="1"/>
</dbReference>